<dbReference type="Proteomes" id="UP001314170">
    <property type="component" value="Unassembled WGS sequence"/>
</dbReference>
<accession>A0AAV1QYP1</accession>
<reference evidence="1 2" key="1">
    <citation type="submission" date="2024-01" db="EMBL/GenBank/DDBJ databases">
        <authorList>
            <person name="Waweru B."/>
        </authorList>
    </citation>
    <scope>NUCLEOTIDE SEQUENCE [LARGE SCALE GENOMIC DNA]</scope>
</reference>
<dbReference type="AlphaFoldDB" id="A0AAV1QYP1"/>
<name>A0AAV1QYP1_9ROSI</name>
<evidence type="ECO:0000313" key="2">
    <source>
        <dbReference type="Proteomes" id="UP001314170"/>
    </source>
</evidence>
<dbReference type="EMBL" id="CAWUPB010000850">
    <property type="protein sequence ID" value="CAK7325405.1"/>
    <property type="molecule type" value="Genomic_DNA"/>
</dbReference>
<proteinExistence type="predicted"/>
<organism evidence="1 2">
    <name type="scientific">Dovyalis caffra</name>
    <dbReference type="NCBI Taxonomy" id="77055"/>
    <lineage>
        <taxon>Eukaryota</taxon>
        <taxon>Viridiplantae</taxon>
        <taxon>Streptophyta</taxon>
        <taxon>Embryophyta</taxon>
        <taxon>Tracheophyta</taxon>
        <taxon>Spermatophyta</taxon>
        <taxon>Magnoliopsida</taxon>
        <taxon>eudicotyledons</taxon>
        <taxon>Gunneridae</taxon>
        <taxon>Pentapetalae</taxon>
        <taxon>rosids</taxon>
        <taxon>fabids</taxon>
        <taxon>Malpighiales</taxon>
        <taxon>Salicaceae</taxon>
        <taxon>Flacourtieae</taxon>
        <taxon>Dovyalis</taxon>
    </lineage>
</organism>
<sequence length="69" mass="7739">MASQEIRKQQPAMSISSSLDALFLGHEANKATPVHPRTHQWKDMMAIKEKYSAEDLALLSQTRGSTQKL</sequence>
<comment type="caution">
    <text evidence="1">The sequence shown here is derived from an EMBL/GenBank/DDBJ whole genome shotgun (WGS) entry which is preliminary data.</text>
</comment>
<keyword evidence="2" id="KW-1185">Reference proteome</keyword>
<evidence type="ECO:0000313" key="1">
    <source>
        <dbReference type="EMBL" id="CAK7325405.1"/>
    </source>
</evidence>
<protein>
    <submittedName>
        <fullName evidence="1">Uncharacterized protein</fullName>
    </submittedName>
</protein>
<gene>
    <name evidence="1" type="ORF">DCAF_LOCUS3082</name>
</gene>